<keyword evidence="2" id="KW-0328">Glycosyltransferase</keyword>
<name>A0A445DBY4_ARAHY</name>
<dbReference type="Pfam" id="PF00201">
    <property type="entry name" value="UDPGT"/>
    <property type="match status" value="2"/>
</dbReference>
<proteinExistence type="inferred from homology"/>
<evidence type="ECO:0000313" key="5">
    <source>
        <dbReference type="Proteomes" id="UP000289738"/>
    </source>
</evidence>
<comment type="similarity">
    <text evidence="1">Belongs to the UDP-glycosyltransferase family.</text>
</comment>
<gene>
    <name evidence="4" type="ORF">Ahy_A04g017756</name>
</gene>
<dbReference type="EMBL" id="SDMP01000004">
    <property type="protein sequence ID" value="RYR60699.1"/>
    <property type="molecule type" value="Genomic_DNA"/>
</dbReference>
<reference evidence="4 5" key="1">
    <citation type="submission" date="2019-01" db="EMBL/GenBank/DDBJ databases">
        <title>Sequencing of cultivated peanut Arachis hypogaea provides insights into genome evolution and oil improvement.</title>
        <authorList>
            <person name="Chen X."/>
        </authorList>
    </citation>
    <scope>NUCLEOTIDE SEQUENCE [LARGE SCALE GENOMIC DNA]</scope>
    <source>
        <strain evidence="5">cv. Fuhuasheng</strain>
        <tissue evidence="4">Leaves</tissue>
    </source>
</reference>
<organism evidence="4 5">
    <name type="scientific">Arachis hypogaea</name>
    <name type="common">Peanut</name>
    <dbReference type="NCBI Taxonomy" id="3818"/>
    <lineage>
        <taxon>Eukaryota</taxon>
        <taxon>Viridiplantae</taxon>
        <taxon>Streptophyta</taxon>
        <taxon>Embryophyta</taxon>
        <taxon>Tracheophyta</taxon>
        <taxon>Spermatophyta</taxon>
        <taxon>Magnoliopsida</taxon>
        <taxon>eudicotyledons</taxon>
        <taxon>Gunneridae</taxon>
        <taxon>Pentapetalae</taxon>
        <taxon>rosids</taxon>
        <taxon>fabids</taxon>
        <taxon>Fabales</taxon>
        <taxon>Fabaceae</taxon>
        <taxon>Papilionoideae</taxon>
        <taxon>50 kb inversion clade</taxon>
        <taxon>dalbergioids sensu lato</taxon>
        <taxon>Dalbergieae</taxon>
        <taxon>Pterocarpus clade</taxon>
        <taxon>Arachis</taxon>
    </lineage>
</organism>
<dbReference type="AlphaFoldDB" id="A0A445DBY4"/>
<dbReference type="PANTHER" id="PTHR48049">
    <property type="entry name" value="GLYCOSYLTRANSFERASE"/>
    <property type="match status" value="1"/>
</dbReference>
<keyword evidence="5" id="KW-1185">Reference proteome</keyword>
<accession>A0A445DBY4</accession>
<dbReference type="PROSITE" id="PS00375">
    <property type="entry name" value="UDPGT"/>
    <property type="match status" value="1"/>
</dbReference>
<dbReference type="Proteomes" id="UP000289738">
    <property type="component" value="Chromosome A04"/>
</dbReference>
<dbReference type="GO" id="GO:0035251">
    <property type="term" value="F:UDP-glucosyltransferase activity"/>
    <property type="evidence" value="ECO:0007669"/>
    <property type="project" value="InterPro"/>
</dbReference>
<dbReference type="FunFam" id="3.40.50.2000:FF:000037">
    <property type="entry name" value="Glycosyltransferase"/>
    <property type="match status" value="1"/>
</dbReference>
<dbReference type="InterPro" id="IPR002213">
    <property type="entry name" value="UDP_glucos_trans"/>
</dbReference>
<evidence type="ECO:0000256" key="3">
    <source>
        <dbReference type="ARBA" id="ARBA00022679"/>
    </source>
</evidence>
<comment type="caution">
    <text evidence="4">The sequence shown here is derived from an EMBL/GenBank/DDBJ whole genome shotgun (WGS) entry which is preliminary data.</text>
</comment>
<dbReference type="CDD" id="cd03784">
    <property type="entry name" value="GT1_Gtf-like"/>
    <property type="match status" value="2"/>
</dbReference>
<keyword evidence="3" id="KW-0808">Transferase</keyword>
<dbReference type="InterPro" id="IPR035595">
    <property type="entry name" value="UDP_glycos_trans_CS"/>
</dbReference>
<evidence type="ECO:0000313" key="4">
    <source>
        <dbReference type="EMBL" id="RYR60699.1"/>
    </source>
</evidence>
<protein>
    <submittedName>
        <fullName evidence="4">Uncharacterized protein</fullName>
    </submittedName>
</protein>
<evidence type="ECO:0000256" key="2">
    <source>
        <dbReference type="ARBA" id="ARBA00022676"/>
    </source>
</evidence>
<dbReference type="PANTHER" id="PTHR48049:SF60">
    <property type="entry name" value="UDP-GLYCOSYLTRANSFERASE 91B1"/>
    <property type="match status" value="1"/>
</dbReference>
<dbReference type="Gene3D" id="3.40.50.2000">
    <property type="entry name" value="Glycogen Phosphorylase B"/>
    <property type="match status" value="5"/>
</dbReference>
<evidence type="ECO:0000256" key="1">
    <source>
        <dbReference type="ARBA" id="ARBA00009995"/>
    </source>
</evidence>
<dbReference type="InterPro" id="IPR050481">
    <property type="entry name" value="UDP-glycosyltransf_plant"/>
</dbReference>
<dbReference type="SUPFAM" id="SSF53756">
    <property type="entry name" value="UDP-Glycosyltransferase/glycogen phosphorylase"/>
    <property type="match status" value="2"/>
</dbReference>
<sequence length="755" mass="85878">MAEQAINNKKLHVAMFPWLAFGHIIPFYELAKLIAQKGHKVSFISTPTNIKRLPKLPSNLQPFLEFIELPLPQVENLPQNAESTLDVPHYIVPYLKKAFDGLQGPLTKFLESSTPHWLLYDFAPFWLPPICSNLGISCIFFSIFCAFVKYCILDSVLIRAHSNSIEEIAKPLYDFLSQQNESGVTDAFRLQEIVVGAAAVAIRSCMEVEGESLKNLERVCKKPVIPSIGGFLSHCGWSSIIESLEFGCPLILLPFSREQELNAMVVEGIKVGVKVEKNENDGKFTRYSIAKALRTMMLEEEGKSCRSHAEEKKVKIFGKKELHQKYMDEFKLHIAVFPWLAFGHIIPYFELAKLIAQKGHKVSFISTPTNIKRLPKLPSNLQPLVELIELSLPHVENLPQNAEATMDIPQHIVPYLKKAFDGLQQSLAKFLESSTPHWYLMHFLFFGLKSNDKPSFDDDPSNKVVLQHYENKTMSEDHDEENESGVSDMFRHYQVLGGVDVVAVRTCMEIEAESIKVLQNQCRKPVIPVGLLPPSLYLFSSEVSKNDEDWNTILKWLDEQEERSVIYVAFGSEVALNDEEFTEITMGLELSGFPFFWVLKKQNSSPDVSSSMETKRGIVWTNWVPQLKILVHKSVGGFLSHSGWSSVIESLQFGCPLIMLPFQNEQGLVARLMEEKMVGIKVPRNEHDGKFTRDSLAKALRSVILEDNKGKIYRNHAEKMSKIFGDKELHQKYIDEFVDYMEIHSPSPKIIAKLY</sequence>